<dbReference type="GO" id="GO:0006085">
    <property type="term" value="P:acetyl-CoA biosynthetic process"/>
    <property type="evidence" value="ECO:0007669"/>
    <property type="project" value="UniProtKB-UniPathway"/>
</dbReference>
<comment type="similarity">
    <text evidence="5 13">In the N-terminal section; belongs to the CobB/CobQ family.</text>
</comment>
<evidence type="ECO:0000256" key="1">
    <source>
        <dbReference type="ARBA" id="ARBA00000705"/>
    </source>
</evidence>
<dbReference type="NCBIfam" id="NF004167">
    <property type="entry name" value="PRK05632.1"/>
    <property type="match status" value="1"/>
</dbReference>
<dbReference type="NCBIfam" id="TIGR00651">
    <property type="entry name" value="pta"/>
    <property type="match status" value="1"/>
</dbReference>
<evidence type="ECO:0000256" key="12">
    <source>
        <dbReference type="ARBA" id="ARBA00049955"/>
    </source>
</evidence>
<dbReference type="InterPro" id="IPR028979">
    <property type="entry name" value="Ser_kin/Pase_Hpr-like_N_sf"/>
</dbReference>
<dbReference type="InterPro" id="IPR050500">
    <property type="entry name" value="Phos_Acetyltrans/Butyryltrans"/>
</dbReference>
<evidence type="ECO:0000313" key="17">
    <source>
        <dbReference type="Proteomes" id="UP000275256"/>
    </source>
</evidence>
<dbReference type="FunFam" id="3.40.50.10750:FF:000001">
    <property type="entry name" value="Phosphate acetyltransferase"/>
    <property type="match status" value="1"/>
</dbReference>
<protein>
    <recommendedName>
        <fullName evidence="7 13">Phosphate acetyltransferase</fullName>
        <ecNumber evidence="6 13">2.3.1.8</ecNumber>
    </recommendedName>
    <alternativeName>
        <fullName evidence="11 13">Phosphotransacetylase</fullName>
    </alternativeName>
</protein>
<dbReference type="AlphaFoldDB" id="A0A3M0GI95"/>
<evidence type="ECO:0000256" key="2">
    <source>
        <dbReference type="ARBA" id="ARBA00004496"/>
    </source>
</evidence>
<dbReference type="InterPro" id="IPR002505">
    <property type="entry name" value="PTA_PTB"/>
</dbReference>
<name>A0A3M0GI95_9ACTN</name>
<dbReference type="InterPro" id="IPR010766">
    <property type="entry name" value="DRTGG"/>
</dbReference>
<reference evidence="16 17" key="1">
    <citation type="submission" date="2018-10" db="EMBL/GenBank/DDBJ databases">
        <title>Tessaracoccus antarcticuss sp. nov., isolated from sediment.</title>
        <authorList>
            <person name="Zhou L.Y."/>
            <person name="Du Z.J."/>
        </authorList>
    </citation>
    <scope>NUCLEOTIDE SEQUENCE [LARGE SCALE GENOMIC DNA]</scope>
    <source>
        <strain evidence="16 17">JDX10</strain>
    </source>
</reference>
<evidence type="ECO:0000256" key="10">
    <source>
        <dbReference type="ARBA" id="ARBA00023315"/>
    </source>
</evidence>
<feature type="domain" description="Phosphate acetyl/butaryl transferase" evidence="14">
    <location>
        <begin position="362"/>
        <end position="679"/>
    </location>
</feature>
<dbReference type="Proteomes" id="UP000275256">
    <property type="component" value="Unassembled WGS sequence"/>
</dbReference>
<dbReference type="UniPathway" id="UPA00340">
    <property type="reaction ID" value="UER00459"/>
</dbReference>
<dbReference type="InterPro" id="IPR027417">
    <property type="entry name" value="P-loop_NTPase"/>
</dbReference>
<dbReference type="Gene3D" id="3.40.50.300">
    <property type="entry name" value="P-loop containing nucleotide triphosphate hydrolases"/>
    <property type="match status" value="1"/>
</dbReference>
<comment type="subcellular location">
    <subcellularLocation>
        <location evidence="2 13">Cytoplasm</location>
    </subcellularLocation>
</comment>
<comment type="catalytic activity">
    <reaction evidence="1 13">
        <text>acetyl-CoA + phosphate = acetyl phosphate + CoA</text>
        <dbReference type="Rhea" id="RHEA:19521"/>
        <dbReference type="ChEBI" id="CHEBI:22191"/>
        <dbReference type="ChEBI" id="CHEBI:43474"/>
        <dbReference type="ChEBI" id="CHEBI:57287"/>
        <dbReference type="ChEBI" id="CHEBI:57288"/>
        <dbReference type="EC" id="2.3.1.8"/>
    </reaction>
</comment>
<dbReference type="InterPro" id="IPR042112">
    <property type="entry name" value="P_AcTrfase_dom2"/>
</dbReference>
<dbReference type="SUPFAM" id="SSF52540">
    <property type="entry name" value="P-loop containing nucleoside triphosphate hydrolases"/>
    <property type="match status" value="1"/>
</dbReference>
<dbReference type="RefSeq" id="WP_121899881.1">
    <property type="nucleotide sequence ID" value="NZ_REFW01000001.1"/>
</dbReference>
<dbReference type="SUPFAM" id="SSF75138">
    <property type="entry name" value="HprK N-terminal domain-like"/>
    <property type="match status" value="1"/>
</dbReference>
<comment type="function">
    <text evidence="12 13">Involved in acetate metabolism.</text>
</comment>
<dbReference type="Pfam" id="PF01515">
    <property type="entry name" value="PTA_PTB"/>
    <property type="match status" value="1"/>
</dbReference>
<sequence length="686" mass="73788">MTRSVFIASSERQVSKSVIALGVVELFNRQVRTVGVFRPLVESTDSDAVALALLDLNSVKRQTFDEAVGVTHAEFAEDPDASIDKIVAKYTELAARCDAVVVVGSDYSGFYSSTELDHNAVIAANLNAPVFYVCGATDRTPEQVRGIVEETIESFEERHNTVVGVAITRTNPDDMEAMREAVAHIRDAAFVLPHDPVLGAPSVRMQLEAVNATHWLGNADFLDKEAVHTIVAAMTLPNLLSRLKPECSVIMASDRLDLLPGLLMAHHSSVFGPLASIILTGGFEVPESIATLLRGVEVDLPIAFTQEDTFATASRLQRVNGVSTSTSRKTDVARALFGAHVDENRLLAAIDLPRSEIRTPTMFEHQLMQLARSHRKRIVLPEGSDDRVLTAASIVLQRQVADIVILGDPAVISRRASELGLNLHDARLVNVRDPKMLDEFAAEYARLRAHKGISLEQARAQFDDPSYVGTMMVHLGLADGMVSGAINTTANTIRPSLEFIKTRPGVGVVSGSFLMAMSNRVVVYADCAVNPDPTPEQLADIAISSAETALAFDIEPRIAMLSYSTGTSGSGADVDKVREATRIVKERAPELKVEGPIQFDAAVDATVAAKKMPGSQVAGQASVFIFPDLNTGNNTYKAVQRTSGAVAVGPILQGLKKPVNDLSRGALVDDIVSTITITAIQAQKND</sequence>
<dbReference type="PANTHER" id="PTHR43356:SF3">
    <property type="entry name" value="PHOSPHATE ACETYLTRANSFERASE"/>
    <property type="match status" value="1"/>
</dbReference>
<comment type="pathway">
    <text evidence="3 13">Metabolic intermediate biosynthesis; acetyl-CoA biosynthesis; acetyl-CoA from acetate: step 2/2.</text>
</comment>
<accession>A0A3M0GI95</accession>
<dbReference type="PIRSF" id="PIRSF006107">
    <property type="entry name" value="PhpActrans_proteobac"/>
    <property type="match status" value="1"/>
</dbReference>
<dbReference type="Pfam" id="PF13500">
    <property type="entry name" value="AAA_26"/>
    <property type="match status" value="1"/>
</dbReference>
<evidence type="ECO:0000256" key="8">
    <source>
        <dbReference type="ARBA" id="ARBA00022490"/>
    </source>
</evidence>
<evidence type="ECO:0000259" key="15">
    <source>
        <dbReference type="Pfam" id="PF07085"/>
    </source>
</evidence>
<keyword evidence="8 13" id="KW-0963">Cytoplasm</keyword>
<evidence type="ECO:0000256" key="13">
    <source>
        <dbReference type="PIRNR" id="PIRNR006107"/>
    </source>
</evidence>
<evidence type="ECO:0000256" key="5">
    <source>
        <dbReference type="ARBA" id="ARBA00009786"/>
    </source>
</evidence>
<dbReference type="InterPro" id="IPR004614">
    <property type="entry name" value="P_AcTrfase"/>
</dbReference>
<evidence type="ECO:0000313" key="16">
    <source>
        <dbReference type="EMBL" id="RMB61333.1"/>
    </source>
</evidence>
<evidence type="ECO:0000256" key="11">
    <source>
        <dbReference type="ARBA" id="ARBA00031108"/>
    </source>
</evidence>
<gene>
    <name evidence="16" type="ORF">EAX62_01330</name>
</gene>
<dbReference type="EC" id="2.3.1.8" evidence="6 13"/>
<dbReference type="NCBIfam" id="NF007233">
    <property type="entry name" value="PRK09653.1"/>
    <property type="match status" value="1"/>
</dbReference>
<comment type="similarity">
    <text evidence="4 13">In the C-terminal section; belongs to the phosphate acetyltransferase and butyryltransferase family.</text>
</comment>
<dbReference type="OrthoDB" id="9808984at2"/>
<organism evidence="16 17">
    <name type="scientific">Tessaracoccus antarcticus</name>
    <dbReference type="NCBI Taxonomy" id="2479848"/>
    <lineage>
        <taxon>Bacteria</taxon>
        <taxon>Bacillati</taxon>
        <taxon>Actinomycetota</taxon>
        <taxon>Actinomycetes</taxon>
        <taxon>Propionibacteriales</taxon>
        <taxon>Propionibacteriaceae</taxon>
        <taxon>Tessaracoccus</taxon>
    </lineage>
</organism>
<feature type="domain" description="DRTGG" evidence="15">
    <location>
        <begin position="208"/>
        <end position="319"/>
    </location>
</feature>
<dbReference type="GO" id="GO:0008959">
    <property type="term" value="F:phosphate acetyltransferase activity"/>
    <property type="evidence" value="ECO:0007669"/>
    <property type="project" value="UniProtKB-EC"/>
</dbReference>
<dbReference type="Gene3D" id="3.40.50.10750">
    <property type="entry name" value="Isocitrate/Isopropylmalate dehydrogenase-like"/>
    <property type="match status" value="1"/>
</dbReference>
<dbReference type="PANTHER" id="PTHR43356">
    <property type="entry name" value="PHOSPHATE ACETYLTRANSFERASE"/>
    <property type="match status" value="1"/>
</dbReference>
<evidence type="ECO:0000256" key="4">
    <source>
        <dbReference type="ARBA" id="ARBA00008756"/>
    </source>
</evidence>
<keyword evidence="17" id="KW-1185">Reference proteome</keyword>
<dbReference type="Gene3D" id="3.40.50.10950">
    <property type="match status" value="1"/>
</dbReference>
<dbReference type="InterPro" id="IPR016475">
    <property type="entry name" value="P-Actrans_bac"/>
</dbReference>
<dbReference type="Gene3D" id="3.40.1390.20">
    <property type="entry name" value="HprK N-terminal domain-like"/>
    <property type="match status" value="1"/>
</dbReference>
<evidence type="ECO:0000256" key="3">
    <source>
        <dbReference type="ARBA" id="ARBA00004989"/>
    </source>
</evidence>
<keyword evidence="10 13" id="KW-0012">Acyltransferase</keyword>
<proteinExistence type="inferred from homology"/>
<keyword evidence="9 13" id="KW-0808">Transferase</keyword>
<dbReference type="SUPFAM" id="SSF53659">
    <property type="entry name" value="Isocitrate/Isopropylmalate dehydrogenase-like"/>
    <property type="match status" value="1"/>
</dbReference>
<dbReference type="InterPro" id="IPR042113">
    <property type="entry name" value="P_AcTrfase_dom1"/>
</dbReference>
<dbReference type="GO" id="GO:0005737">
    <property type="term" value="C:cytoplasm"/>
    <property type="evidence" value="ECO:0007669"/>
    <property type="project" value="UniProtKB-SubCell"/>
</dbReference>
<evidence type="ECO:0000256" key="9">
    <source>
        <dbReference type="ARBA" id="ARBA00022679"/>
    </source>
</evidence>
<comment type="domain">
    <text evidence="13">The N-terminal region seems to be important for proper quaternary structure. The C-terminal region contains the substrate-binding site.</text>
</comment>
<comment type="caution">
    <text evidence="16">The sequence shown here is derived from an EMBL/GenBank/DDBJ whole genome shotgun (WGS) entry which is preliminary data.</text>
</comment>
<evidence type="ECO:0000256" key="7">
    <source>
        <dbReference type="ARBA" id="ARBA00021528"/>
    </source>
</evidence>
<evidence type="ECO:0000256" key="6">
    <source>
        <dbReference type="ARBA" id="ARBA00012707"/>
    </source>
</evidence>
<dbReference type="EMBL" id="REFW01000001">
    <property type="protein sequence ID" value="RMB61333.1"/>
    <property type="molecule type" value="Genomic_DNA"/>
</dbReference>
<evidence type="ECO:0000259" key="14">
    <source>
        <dbReference type="Pfam" id="PF01515"/>
    </source>
</evidence>
<dbReference type="Pfam" id="PF07085">
    <property type="entry name" value="DRTGG"/>
    <property type="match status" value="1"/>
</dbReference>